<protein>
    <submittedName>
        <fullName evidence="6">HIT domain-containing protein</fullName>
    </submittedName>
</protein>
<gene>
    <name evidence="6" type="ORF">G0Q06_12375</name>
</gene>
<evidence type="ECO:0000259" key="5">
    <source>
        <dbReference type="PROSITE" id="PS51084"/>
    </source>
</evidence>
<evidence type="ECO:0000256" key="2">
    <source>
        <dbReference type="PIRSR" id="PIRSR639383-1"/>
    </source>
</evidence>
<evidence type="ECO:0000313" key="7">
    <source>
        <dbReference type="Proteomes" id="UP000478417"/>
    </source>
</evidence>
<feature type="active site" description="Tele-AMP-histidine intermediate" evidence="2">
    <location>
        <position position="123"/>
    </location>
</feature>
<dbReference type="PROSITE" id="PS51084">
    <property type="entry name" value="HIT_2"/>
    <property type="match status" value="1"/>
</dbReference>
<dbReference type="GO" id="GO:0000166">
    <property type="term" value="F:nucleotide binding"/>
    <property type="evidence" value="ECO:0007669"/>
    <property type="project" value="UniProtKB-KW"/>
</dbReference>
<sequence>MDILHAYWRMDYVTSEADPEEGIKSPFSDLPQLGDDRKALIVHRAEHTYLVLNRYPYNPGHILVVPFREVPEIRDLDKAERLELMDMIVFAQDILTKAMKPNGFNVGFNLGRSSGAGIPKHLHCHVVPRWNGDSNFLPVIGKTRSLPQALDQTWEVLTKQISHA</sequence>
<keyword evidence="7" id="KW-1185">Reference proteome</keyword>
<evidence type="ECO:0000256" key="3">
    <source>
        <dbReference type="PIRSR" id="PIRSR639383-2"/>
    </source>
</evidence>
<evidence type="ECO:0000313" key="6">
    <source>
        <dbReference type="EMBL" id="NDV63253.1"/>
    </source>
</evidence>
<name>A0A6B2M3C1_9BACT</name>
<dbReference type="AlphaFoldDB" id="A0A6B2M3C1"/>
<dbReference type="Gene3D" id="3.30.428.10">
    <property type="entry name" value="HIT-like"/>
    <property type="match status" value="1"/>
</dbReference>
<dbReference type="PANTHER" id="PTHR42997">
    <property type="entry name" value="HIT FAMILY HYDROLASE"/>
    <property type="match status" value="1"/>
</dbReference>
<comment type="caution">
    <text evidence="6">The sequence shown here is derived from an EMBL/GenBank/DDBJ whole genome shotgun (WGS) entry which is preliminary data.</text>
</comment>
<evidence type="ECO:0000256" key="4">
    <source>
        <dbReference type="PROSITE-ProRule" id="PRU00464"/>
    </source>
</evidence>
<dbReference type="InterPro" id="IPR011146">
    <property type="entry name" value="HIT-like"/>
</dbReference>
<dbReference type="PANTHER" id="PTHR42997:SF1">
    <property type="entry name" value="AP-4-A PHOSPHORYLASE"/>
    <property type="match status" value="1"/>
</dbReference>
<feature type="short sequence motif" description="Histidine triad motif" evidence="4">
    <location>
        <begin position="121"/>
        <end position="125"/>
    </location>
</feature>
<dbReference type="CDD" id="cd01275">
    <property type="entry name" value="FHIT"/>
    <property type="match status" value="1"/>
</dbReference>
<dbReference type="Pfam" id="PF01230">
    <property type="entry name" value="HIT"/>
    <property type="match status" value="1"/>
</dbReference>
<dbReference type="Proteomes" id="UP000478417">
    <property type="component" value="Unassembled WGS sequence"/>
</dbReference>
<feature type="binding site" evidence="3">
    <location>
        <position position="53"/>
    </location>
    <ligand>
        <name>substrate</name>
    </ligand>
</feature>
<dbReference type="InterPro" id="IPR052908">
    <property type="entry name" value="AP-4-A_phosphorylase"/>
</dbReference>
<dbReference type="InterPro" id="IPR039383">
    <property type="entry name" value="FHIT"/>
</dbReference>
<dbReference type="InterPro" id="IPR036265">
    <property type="entry name" value="HIT-like_sf"/>
</dbReference>
<reference evidence="6 7" key="1">
    <citation type="submission" date="2020-02" db="EMBL/GenBank/DDBJ databases">
        <title>Albibacoteraceae fam. nov., the first described family within the subdivision 4 Verrucomicrobia.</title>
        <authorList>
            <person name="Xi F."/>
        </authorList>
    </citation>
    <scope>NUCLEOTIDE SEQUENCE [LARGE SCALE GENOMIC DNA]</scope>
    <source>
        <strain evidence="6 7">CK1056</strain>
    </source>
</reference>
<accession>A0A6B2M3C1</accession>
<dbReference type="GO" id="GO:0003824">
    <property type="term" value="F:catalytic activity"/>
    <property type="evidence" value="ECO:0007669"/>
    <property type="project" value="InterPro"/>
</dbReference>
<dbReference type="SUPFAM" id="SSF54197">
    <property type="entry name" value="HIT-like"/>
    <property type="match status" value="1"/>
</dbReference>
<dbReference type="EMBL" id="JAAGNX010000003">
    <property type="protein sequence ID" value="NDV63253.1"/>
    <property type="molecule type" value="Genomic_DNA"/>
</dbReference>
<proteinExistence type="predicted"/>
<feature type="domain" description="HIT" evidence="5">
    <location>
        <begin position="28"/>
        <end position="136"/>
    </location>
</feature>
<evidence type="ECO:0000256" key="1">
    <source>
        <dbReference type="ARBA" id="ARBA00022741"/>
    </source>
</evidence>
<organism evidence="6 7">
    <name type="scientific">Oceanipulchritudo coccoides</name>
    <dbReference type="NCBI Taxonomy" id="2706888"/>
    <lineage>
        <taxon>Bacteria</taxon>
        <taxon>Pseudomonadati</taxon>
        <taxon>Verrucomicrobiota</taxon>
        <taxon>Opitutia</taxon>
        <taxon>Puniceicoccales</taxon>
        <taxon>Oceanipulchritudinaceae</taxon>
        <taxon>Oceanipulchritudo</taxon>
    </lineage>
</organism>
<keyword evidence="1" id="KW-0547">Nucleotide-binding</keyword>
<feature type="binding site" evidence="3">
    <location>
        <position position="125"/>
    </location>
    <ligand>
        <name>substrate</name>
    </ligand>
</feature>